<dbReference type="InterPro" id="IPR016158">
    <property type="entry name" value="Cullin_homology"/>
</dbReference>
<dbReference type="Gene3D" id="1.10.10.10">
    <property type="entry name" value="Winged helix-like DNA-binding domain superfamily/Winged helix DNA-binding domain"/>
    <property type="match status" value="1"/>
</dbReference>
<dbReference type="Pfam" id="PF00888">
    <property type="entry name" value="Cullin"/>
    <property type="match status" value="1"/>
</dbReference>
<dbReference type="Gene3D" id="1.20.1310.10">
    <property type="entry name" value="Cullin Repeats"/>
    <property type="match status" value="4"/>
</dbReference>
<dbReference type="SUPFAM" id="SSF75632">
    <property type="entry name" value="Cullin homology domain"/>
    <property type="match status" value="1"/>
</dbReference>
<comment type="similarity">
    <text evidence="1 4 5">Belongs to the cullin family.</text>
</comment>
<dbReference type="SMART" id="SM00182">
    <property type="entry name" value="CULLIN"/>
    <property type="match status" value="1"/>
</dbReference>
<comment type="caution">
    <text evidence="8">The sequence shown here is derived from an EMBL/GenBank/DDBJ whole genome shotgun (WGS) entry which is preliminary data.</text>
</comment>
<protein>
    <submittedName>
        <fullName evidence="8">Cullin-4B</fullName>
    </submittedName>
</protein>
<dbReference type="SUPFAM" id="SSF46785">
    <property type="entry name" value="Winged helix' DNA-binding domain"/>
    <property type="match status" value="1"/>
</dbReference>
<evidence type="ECO:0000256" key="4">
    <source>
        <dbReference type="PROSITE-ProRule" id="PRU00330"/>
    </source>
</evidence>
<dbReference type="GO" id="GO:0031625">
    <property type="term" value="F:ubiquitin protein ligase binding"/>
    <property type="evidence" value="ECO:0007669"/>
    <property type="project" value="InterPro"/>
</dbReference>
<keyword evidence="2" id="KW-1017">Isopeptide bond</keyword>
<evidence type="ECO:0000313" key="8">
    <source>
        <dbReference type="EMBL" id="KAJ7356988.1"/>
    </source>
</evidence>
<dbReference type="InterPro" id="IPR059120">
    <property type="entry name" value="Cullin-like_AB"/>
</dbReference>
<dbReference type="AlphaFoldDB" id="A0AAD7EZX3"/>
<sequence length="812" mass="92090">MSLLQLLTLPAHSKGFTAIPDTITDTESSPPHKTPRRDADSDSPSAARGSNRANQPIKIQFIGTTRRSKPPRPSLNLRQCIGRLLSRDDTGTLPPSEAIYSECFSVVCVANTGEGLYEDLKVELERAVISLRQELLVTPKPPPVTKPGDGDVAAAKVAGPWIKKFVETCQWFEDKVALLQSLLTYLDQVYVLRAQVPTIRKLAFSLFVRSIFENPELMDTLRNSVRAAITAERYLRTPFDHTEHIPSLISHLYTHRQYSVFEEFYRDVTWQYYEEESSKLAEKNDPKGFFEYIQMRIQEEVERSKNLLPVASWSIIRDATVKALLGGRMTWIAETTIGDYLDRKDFKNLRAMNQLFSDAEGDKVICSVFKSHLQKTVQSVVKDAAADDTMVQRLLECRTVADSAIRECFVEEPVTSATSDDAPKAESTSAVSLKPKQEFIYALTDAFALGFKARRNKPAEMIAKHLDKLMRKGQGAMSDAAFDALLDSALGLYRFTDDKDVFRGFYLRAMAKRLLLEKSASHDFELAVLKKLKDQYDPEFSMGEEMFSELALSREAMTEYHNKLPTESEGHKLSVMVLKQAAWPYSTQDQKIALPPDMQQELNAFEVFYKEKHGNRQLHPQYNVATATMTGHFKAGKKELSVSLHQATILLAFNRSSKLSFKEIFDEVQMPDDVLRLTLQSLACGKKKVLVKDPPGRDIDDKDSFRFNDDFTDPRAKVHINSIQAKVSAEESQQTQTAIDHERLYTLDAAIVRIMKAKKEIMHSNLVNATTDAVKNHFTPDVKTIKARIEKLMEQEYIRRDEDQPLKLIYVA</sequence>
<accession>A0AAD7EZX3</accession>
<dbReference type="PROSITE" id="PS50069">
    <property type="entry name" value="CULLIN_2"/>
    <property type="match status" value="1"/>
</dbReference>
<dbReference type="PANTHER" id="PTHR11932">
    <property type="entry name" value="CULLIN"/>
    <property type="match status" value="1"/>
</dbReference>
<evidence type="ECO:0000256" key="2">
    <source>
        <dbReference type="ARBA" id="ARBA00022499"/>
    </source>
</evidence>
<dbReference type="InterPro" id="IPR001373">
    <property type="entry name" value="Cullin_N"/>
</dbReference>
<dbReference type="InterPro" id="IPR016159">
    <property type="entry name" value="Cullin_repeat-like_dom_sf"/>
</dbReference>
<dbReference type="Proteomes" id="UP001218218">
    <property type="component" value="Unassembled WGS sequence"/>
</dbReference>
<dbReference type="SUPFAM" id="SSF74788">
    <property type="entry name" value="Cullin repeat-like"/>
    <property type="match status" value="1"/>
</dbReference>
<dbReference type="Gene3D" id="3.30.230.130">
    <property type="entry name" value="Cullin, Chain C, Domain 2"/>
    <property type="match status" value="1"/>
</dbReference>
<dbReference type="Pfam" id="PF26557">
    <property type="entry name" value="Cullin_AB"/>
    <property type="match status" value="1"/>
</dbReference>
<dbReference type="InterPro" id="IPR036317">
    <property type="entry name" value="Cullin_homology_sf"/>
</dbReference>
<dbReference type="InterPro" id="IPR036390">
    <property type="entry name" value="WH_DNA-bd_sf"/>
</dbReference>
<keyword evidence="9" id="KW-1185">Reference proteome</keyword>
<organism evidence="8 9">
    <name type="scientific">Mycena albidolilacea</name>
    <dbReference type="NCBI Taxonomy" id="1033008"/>
    <lineage>
        <taxon>Eukaryota</taxon>
        <taxon>Fungi</taxon>
        <taxon>Dikarya</taxon>
        <taxon>Basidiomycota</taxon>
        <taxon>Agaricomycotina</taxon>
        <taxon>Agaricomycetes</taxon>
        <taxon>Agaricomycetidae</taxon>
        <taxon>Agaricales</taxon>
        <taxon>Marasmiineae</taxon>
        <taxon>Mycenaceae</taxon>
        <taxon>Mycena</taxon>
    </lineage>
</organism>
<dbReference type="InterPro" id="IPR019559">
    <property type="entry name" value="Cullin_neddylation_domain"/>
</dbReference>
<dbReference type="InterPro" id="IPR036388">
    <property type="entry name" value="WH-like_DNA-bd_sf"/>
</dbReference>
<evidence type="ECO:0000256" key="6">
    <source>
        <dbReference type="SAM" id="MobiDB-lite"/>
    </source>
</evidence>
<dbReference type="InterPro" id="IPR045093">
    <property type="entry name" value="Cullin"/>
</dbReference>
<dbReference type="SMART" id="SM00884">
    <property type="entry name" value="Cullin_Nedd8"/>
    <property type="match status" value="1"/>
</dbReference>
<name>A0AAD7EZX3_9AGAR</name>
<feature type="domain" description="Cullin family profile" evidence="7">
    <location>
        <begin position="457"/>
        <end position="683"/>
    </location>
</feature>
<dbReference type="FunFam" id="1.10.10.10:FF:000014">
    <property type="entry name" value="Cullin 1"/>
    <property type="match status" value="1"/>
</dbReference>
<reference evidence="8" key="1">
    <citation type="submission" date="2023-03" db="EMBL/GenBank/DDBJ databases">
        <title>Massive genome expansion in bonnet fungi (Mycena s.s.) driven by repeated elements and novel gene families across ecological guilds.</title>
        <authorList>
            <consortium name="Lawrence Berkeley National Laboratory"/>
            <person name="Harder C.B."/>
            <person name="Miyauchi S."/>
            <person name="Viragh M."/>
            <person name="Kuo A."/>
            <person name="Thoen E."/>
            <person name="Andreopoulos B."/>
            <person name="Lu D."/>
            <person name="Skrede I."/>
            <person name="Drula E."/>
            <person name="Henrissat B."/>
            <person name="Morin E."/>
            <person name="Kohler A."/>
            <person name="Barry K."/>
            <person name="LaButti K."/>
            <person name="Morin E."/>
            <person name="Salamov A."/>
            <person name="Lipzen A."/>
            <person name="Mereny Z."/>
            <person name="Hegedus B."/>
            <person name="Baldrian P."/>
            <person name="Stursova M."/>
            <person name="Weitz H."/>
            <person name="Taylor A."/>
            <person name="Grigoriev I.V."/>
            <person name="Nagy L.G."/>
            <person name="Martin F."/>
            <person name="Kauserud H."/>
        </authorList>
    </citation>
    <scope>NUCLEOTIDE SEQUENCE</scope>
    <source>
        <strain evidence="8">CBHHK002</strain>
    </source>
</reference>
<gene>
    <name evidence="8" type="ORF">DFH08DRAFT_954302</name>
</gene>
<keyword evidence="3" id="KW-0832">Ubl conjugation</keyword>
<evidence type="ECO:0000256" key="3">
    <source>
        <dbReference type="ARBA" id="ARBA00022843"/>
    </source>
</evidence>
<feature type="region of interest" description="Disordered" evidence="6">
    <location>
        <begin position="17"/>
        <end position="74"/>
    </location>
</feature>
<dbReference type="Pfam" id="PF10557">
    <property type="entry name" value="Cullin_Nedd8"/>
    <property type="match status" value="1"/>
</dbReference>
<evidence type="ECO:0000313" key="9">
    <source>
        <dbReference type="Proteomes" id="UP001218218"/>
    </source>
</evidence>
<dbReference type="GO" id="GO:0006511">
    <property type="term" value="P:ubiquitin-dependent protein catabolic process"/>
    <property type="evidence" value="ECO:0007669"/>
    <property type="project" value="InterPro"/>
</dbReference>
<evidence type="ECO:0000256" key="1">
    <source>
        <dbReference type="ARBA" id="ARBA00006019"/>
    </source>
</evidence>
<proteinExistence type="inferred from homology"/>
<evidence type="ECO:0000256" key="5">
    <source>
        <dbReference type="RuleBase" id="RU003829"/>
    </source>
</evidence>
<dbReference type="EMBL" id="JARIHO010000008">
    <property type="protein sequence ID" value="KAJ7356988.1"/>
    <property type="molecule type" value="Genomic_DNA"/>
</dbReference>
<evidence type="ECO:0000259" key="7">
    <source>
        <dbReference type="PROSITE" id="PS50069"/>
    </source>
</evidence>